<organism evidence="1 2">
    <name type="scientific">Roseiarcus fermentans</name>
    <dbReference type="NCBI Taxonomy" id="1473586"/>
    <lineage>
        <taxon>Bacteria</taxon>
        <taxon>Pseudomonadati</taxon>
        <taxon>Pseudomonadota</taxon>
        <taxon>Alphaproteobacteria</taxon>
        <taxon>Hyphomicrobiales</taxon>
        <taxon>Roseiarcaceae</taxon>
        <taxon>Roseiarcus</taxon>
    </lineage>
</organism>
<dbReference type="SUPFAM" id="SSF55144">
    <property type="entry name" value="LigT-like"/>
    <property type="match status" value="1"/>
</dbReference>
<reference evidence="1 2" key="1">
    <citation type="submission" date="2018-06" db="EMBL/GenBank/DDBJ databases">
        <title>Genomic Encyclopedia of Type Strains, Phase IV (KMG-IV): sequencing the most valuable type-strain genomes for metagenomic binning, comparative biology and taxonomic classification.</title>
        <authorList>
            <person name="Goeker M."/>
        </authorList>
    </citation>
    <scope>NUCLEOTIDE SEQUENCE [LARGE SCALE GENOMIC DNA]</scope>
    <source>
        <strain evidence="1 2">DSM 24875</strain>
    </source>
</reference>
<keyword evidence="2" id="KW-1185">Reference proteome</keyword>
<dbReference type="EMBL" id="QNRK01000034">
    <property type="protein sequence ID" value="RBP05640.1"/>
    <property type="molecule type" value="Genomic_DNA"/>
</dbReference>
<proteinExistence type="predicted"/>
<dbReference type="InterPro" id="IPR009389">
    <property type="entry name" value="DUF1045"/>
</dbReference>
<dbReference type="Gene3D" id="3.90.1140.10">
    <property type="entry name" value="Cyclic phosphodiesterase"/>
    <property type="match status" value="1"/>
</dbReference>
<dbReference type="Pfam" id="PF06299">
    <property type="entry name" value="DUF1045"/>
    <property type="match status" value="1"/>
</dbReference>
<name>A0A366EVA3_9HYPH</name>
<evidence type="ECO:0000313" key="1">
    <source>
        <dbReference type="EMBL" id="RBP05640.1"/>
    </source>
</evidence>
<evidence type="ECO:0000313" key="2">
    <source>
        <dbReference type="Proteomes" id="UP000253529"/>
    </source>
</evidence>
<dbReference type="RefSeq" id="WP_170153367.1">
    <property type="nucleotide sequence ID" value="NZ_QNRK01000034.1"/>
</dbReference>
<dbReference type="PIRSF" id="PIRSF033328">
    <property type="entry name" value="Phest_Mll4975"/>
    <property type="match status" value="1"/>
</dbReference>
<dbReference type="InterPro" id="IPR009097">
    <property type="entry name" value="Cyclic_Pdiesterase"/>
</dbReference>
<sequence length="250" mass="27743">MSHSRYALYLTPPLDSDLWTFGCDVIGRDASTGRAVEGFAPEGYSPESWRRITEEPRRYGFHATLVAPFQLRGDLDGPDLIDAVTAFARSAHPFDAGALQVGRIGAASGHAFVALKPIGPARELHAFAEKAVRRLDALRAPLTNAERLKRASGRLTPLQRYYLDVWGYPYVLNEFRPHFTLTSPVAEAKAIEKALRWDFQMRVASPLLRVETLTLFGERERDGAFEILRAFPLGHGHSARRGASRMAAVA</sequence>
<protein>
    <submittedName>
        <fullName evidence="1">Uncharacterized protein DUF1045</fullName>
    </submittedName>
</protein>
<dbReference type="Proteomes" id="UP000253529">
    <property type="component" value="Unassembled WGS sequence"/>
</dbReference>
<dbReference type="AlphaFoldDB" id="A0A366EVA3"/>
<gene>
    <name evidence="1" type="ORF">DFR50_1343</name>
</gene>
<comment type="caution">
    <text evidence="1">The sequence shown here is derived from an EMBL/GenBank/DDBJ whole genome shotgun (WGS) entry which is preliminary data.</text>
</comment>
<accession>A0A366EVA3</accession>